<comment type="similarity">
    <text evidence="1 2">Belongs to the enoyl-CoA hydratase/isomerase family.</text>
</comment>
<dbReference type="OrthoDB" id="7619812at2"/>
<evidence type="ECO:0000256" key="2">
    <source>
        <dbReference type="RuleBase" id="RU003707"/>
    </source>
</evidence>
<dbReference type="PROSITE" id="PS00166">
    <property type="entry name" value="ENOYL_COA_HYDRATASE"/>
    <property type="match status" value="1"/>
</dbReference>
<dbReference type="Gene3D" id="1.10.12.10">
    <property type="entry name" value="Lyase 2-enoyl-coa Hydratase, Chain A, domain 2"/>
    <property type="match status" value="1"/>
</dbReference>
<protein>
    <submittedName>
        <fullName evidence="3">Enoyl-CoA hydratase</fullName>
    </submittedName>
</protein>
<dbReference type="InterPro" id="IPR001753">
    <property type="entry name" value="Enoyl-CoA_hydra/iso"/>
</dbReference>
<name>A0A418T0C9_9RHOB</name>
<organism evidence="3 4">
    <name type="scientific">Paracoccus onubensis</name>
    <dbReference type="NCBI Taxonomy" id="1675788"/>
    <lineage>
        <taxon>Bacteria</taxon>
        <taxon>Pseudomonadati</taxon>
        <taxon>Pseudomonadota</taxon>
        <taxon>Alphaproteobacteria</taxon>
        <taxon>Rhodobacterales</taxon>
        <taxon>Paracoccaceae</taxon>
        <taxon>Paracoccus</taxon>
    </lineage>
</organism>
<dbReference type="NCBIfam" id="NF046063">
    <property type="entry name" value="oxepin_alt"/>
    <property type="match status" value="1"/>
</dbReference>
<dbReference type="NCBIfam" id="NF005700">
    <property type="entry name" value="PRK07511.1"/>
    <property type="match status" value="1"/>
</dbReference>
<dbReference type="RefSeq" id="WP_119747631.1">
    <property type="nucleotide sequence ID" value="NZ_QZCG01000004.1"/>
</dbReference>
<dbReference type="CDD" id="cd06558">
    <property type="entry name" value="crotonase-like"/>
    <property type="match status" value="1"/>
</dbReference>
<dbReference type="InterPro" id="IPR018376">
    <property type="entry name" value="Enoyl-CoA_hyd/isom_CS"/>
</dbReference>
<dbReference type="Pfam" id="PF00378">
    <property type="entry name" value="ECH_1"/>
    <property type="match status" value="1"/>
</dbReference>
<gene>
    <name evidence="3" type="ORF">D3P04_06800</name>
</gene>
<reference evidence="4" key="1">
    <citation type="submission" date="2018-09" db="EMBL/GenBank/DDBJ databases">
        <title>Acidovorax cavernicola nov. sp. isolated from Gruta de las Maravillas (Aracena, Spain).</title>
        <authorList>
            <person name="Jurado V."/>
            <person name="Gutierrez-Patricio S."/>
            <person name="Gonzalez-Pimentel J.L."/>
            <person name="Miller A.Z."/>
            <person name="Laiz L."/>
            <person name="Saiz-Jimenez C."/>
        </authorList>
    </citation>
    <scope>NUCLEOTIDE SEQUENCE [LARGE SCALE GENOMIC DNA]</scope>
    <source>
        <strain evidence="4">1011MAR3C25</strain>
    </source>
</reference>
<dbReference type="GO" id="GO:0003824">
    <property type="term" value="F:catalytic activity"/>
    <property type="evidence" value="ECO:0007669"/>
    <property type="project" value="InterPro"/>
</dbReference>
<dbReference type="PANTHER" id="PTHR43459:SF1">
    <property type="entry name" value="EG:BACN32G11.4 PROTEIN"/>
    <property type="match status" value="1"/>
</dbReference>
<dbReference type="Gene3D" id="3.90.226.10">
    <property type="entry name" value="2-enoyl-CoA Hydratase, Chain A, domain 1"/>
    <property type="match status" value="1"/>
</dbReference>
<keyword evidence="4" id="KW-1185">Reference proteome</keyword>
<proteinExistence type="inferred from homology"/>
<dbReference type="PANTHER" id="PTHR43459">
    <property type="entry name" value="ENOYL-COA HYDRATASE"/>
    <property type="match status" value="1"/>
</dbReference>
<dbReference type="InterPro" id="IPR014748">
    <property type="entry name" value="Enoyl-CoA_hydra_C"/>
</dbReference>
<dbReference type="SUPFAM" id="SSF52096">
    <property type="entry name" value="ClpP/crotonase"/>
    <property type="match status" value="1"/>
</dbReference>
<dbReference type="EMBL" id="QZCG01000004">
    <property type="protein sequence ID" value="RJE86648.1"/>
    <property type="molecule type" value="Genomic_DNA"/>
</dbReference>
<evidence type="ECO:0000313" key="3">
    <source>
        <dbReference type="EMBL" id="RJE86648.1"/>
    </source>
</evidence>
<dbReference type="Proteomes" id="UP000284202">
    <property type="component" value="Unassembled WGS sequence"/>
</dbReference>
<dbReference type="AlphaFoldDB" id="A0A418T0C9"/>
<evidence type="ECO:0000313" key="4">
    <source>
        <dbReference type="Proteomes" id="UP000284202"/>
    </source>
</evidence>
<evidence type="ECO:0000256" key="1">
    <source>
        <dbReference type="ARBA" id="ARBA00005254"/>
    </source>
</evidence>
<accession>A0A418T0C9</accession>
<comment type="caution">
    <text evidence="3">The sequence shown here is derived from an EMBL/GenBank/DDBJ whole genome shotgun (WGS) entry which is preliminary data.</text>
</comment>
<sequence length="266" mass="27708">MTTSAAPVTEIRAERDNDVLILSLDGPRTRNSISRPVYEAIRAQMLDAGENSDIRAIVMTGLHGFFSSGGNIANLQKSAQGSMADATQGTDALNTMILAIRNCRKPVIAAVEGGAAGAGLSLALSCDMIVAAENAKFTAAYVKIGLSPDGGLTHFLCDGLPRQLVTEMCLTGEPVDAARLHSCGIVNRIVPADGALAAAKDLAAKLANGPTNAMAVIKTEIGAASCNELATQLDLEARGINTARFGKEAAEGLAAFLEKRKPDFRR</sequence>
<dbReference type="InterPro" id="IPR029045">
    <property type="entry name" value="ClpP/crotonase-like_dom_sf"/>
</dbReference>